<evidence type="ECO:0000313" key="6">
    <source>
        <dbReference type="EMBL" id="QCH40773.1"/>
    </source>
</evidence>
<dbReference type="InterPro" id="IPR014872">
    <property type="entry name" value="Dicistrovirus_capsid-polyPr_C"/>
</dbReference>
<dbReference type="Pfam" id="PF08762">
    <property type="entry name" value="CRPV_capsid"/>
    <property type="match status" value="1"/>
</dbReference>
<dbReference type="EMBL" id="MK468720">
    <property type="protein sequence ID" value="QCH40773.1"/>
    <property type="molecule type" value="Genomic_RNA"/>
</dbReference>
<protein>
    <submittedName>
        <fullName evidence="6">Structural polyprotein 2</fullName>
    </submittedName>
</protein>
<organism evidence="6">
    <name type="scientific">Picornavirales sp</name>
    <dbReference type="NCBI Taxonomy" id="1955153"/>
    <lineage>
        <taxon>Viruses</taxon>
        <taxon>Riboviria</taxon>
        <taxon>Orthornavirae</taxon>
        <taxon>Pisuviricota</taxon>
        <taxon>Pisoniviricetes</taxon>
        <taxon>Picornavirales</taxon>
    </lineage>
</organism>
<dbReference type="GO" id="GO:0019028">
    <property type="term" value="C:viral capsid"/>
    <property type="evidence" value="ECO:0007669"/>
    <property type="project" value="UniProtKB-KW"/>
</dbReference>
<feature type="domain" description="Picornavirus capsid" evidence="4">
    <location>
        <begin position="190"/>
        <end position="288"/>
    </location>
</feature>
<dbReference type="Gene3D" id="2.60.120.20">
    <property type="match status" value="2"/>
</dbReference>
<evidence type="ECO:0000256" key="3">
    <source>
        <dbReference type="ARBA" id="ARBA00022844"/>
    </source>
</evidence>
<accession>A0A646R2G2</accession>
<dbReference type="InterPro" id="IPR033703">
    <property type="entry name" value="Rhv-like"/>
</dbReference>
<evidence type="ECO:0000259" key="4">
    <source>
        <dbReference type="Pfam" id="PF00073"/>
    </source>
</evidence>
<comment type="subcellular location">
    <subcellularLocation>
        <location evidence="1">Virion</location>
    </subcellularLocation>
</comment>
<dbReference type="InterPro" id="IPR029053">
    <property type="entry name" value="Viral_coat"/>
</dbReference>
<dbReference type="CDD" id="cd00205">
    <property type="entry name" value="rhv_like"/>
    <property type="match status" value="1"/>
</dbReference>
<proteinExistence type="predicted"/>
<feature type="domain" description="Dicistrovirus capsid-polyprotein C-terminal" evidence="5">
    <location>
        <begin position="397"/>
        <end position="584"/>
    </location>
</feature>
<dbReference type="Pfam" id="PF00073">
    <property type="entry name" value="Rhv"/>
    <property type="match status" value="1"/>
</dbReference>
<dbReference type="SUPFAM" id="SSF88633">
    <property type="entry name" value="Positive stranded ssRNA viruses"/>
    <property type="match status" value="2"/>
</dbReference>
<evidence type="ECO:0000256" key="1">
    <source>
        <dbReference type="ARBA" id="ARBA00004328"/>
    </source>
</evidence>
<name>A0A646R2G2_9VIRU</name>
<evidence type="ECO:0000256" key="2">
    <source>
        <dbReference type="ARBA" id="ARBA00022561"/>
    </source>
</evidence>
<reference evidence="6" key="1">
    <citation type="journal article" date="2019" name="Infect. Genet. Evol.">
        <title>Whole genome sequencing and phylogenetic characterization of a novel bat-associated picornavirus-like virus with an unusual genome organization.</title>
        <authorList>
            <person name="Temmam S."/>
            <person name="Hul V."/>
            <person name="Bigot T."/>
            <person name="Chretien D."/>
            <person name="Hoem T."/>
            <person name="Gorman C."/>
            <person name="Duong V."/>
            <person name="Dussart P."/>
            <person name="Cappelle J."/>
            <person name="Eloit M."/>
        </authorList>
    </citation>
    <scope>NUCLEOTIDE SEQUENCE</scope>
    <source>
        <strain evidence="6">D-16-0054</strain>
    </source>
</reference>
<keyword evidence="3" id="KW-0946">Virion</keyword>
<sequence>MHTPKLHLTVWFYAQSPSVHVPIYRHDYVVSNNTNILRSKPVLEPTMEAIGNAIGSVLGEDAGKAVTSGGNAVGNFFTGNFGDSMRDAGDTLHHVAAALGLDYPTRIITNLTHINPLGPMAVGKGVDSAYSLRLDPQGMQVITSDRKGNTIEECDLDYIKRVPMLVNTVKWTDAEDSGFLLTSWPVTPNICFSYNSGGVTLSTNTFLSYLSGLFQFWRGSLDYRLDFVSTQFHTGRLLVAFVPNLPQKSSPTFEQALSCPNVVIDIQESSSITFSVPFLSQTPYKNTETEIDVLSLTGMIYVFVLNELVRPSNVSDTIEFNIYLSAGDDFEFAVPQPFNYLLYSDDLPPSSTDTVDALPTLEPTMQGLERLETRTGQAISSTKLSLAFGSDMVPPVNTLGEKFSLLDLTKRYARLADSIAPQKPLTVNAFENTVHSRFTTEVVGVKRTVYSPIAVISAMFAGWFGSLRYKFATDASRSSKASLTVMYDPSPTDSNRDVQPIDGFCAPLQRTNLDQNNALEVDIPCYTPYNLLCLPTFNGVRSLPHSAGRVFYQLEVASSETVTFDIYQAGGDDFRPFYLIAPPSDFSKSGLKPKHYFVAKYTPPKN</sequence>
<dbReference type="InterPro" id="IPR001676">
    <property type="entry name" value="Picornavirus_capsid"/>
</dbReference>
<evidence type="ECO:0000259" key="5">
    <source>
        <dbReference type="Pfam" id="PF08762"/>
    </source>
</evidence>
<keyword evidence="2" id="KW-0167">Capsid protein</keyword>
<dbReference type="GO" id="GO:0005198">
    <property type="term" value="F:structural molecule activity"/>
    <property type="evidence" value="ECO:0007669"/>
    <property type="project" value="InterPro"/>
</dbReference>